<keyword evidence="1" id="KW-0812">Transmembrane</keyword>
<protein>
    <submittedName>
        <fullName evidence="3">Metallo-dependent phosphatase-like protein</fullName>
    </submittedName>
</protein>
<evidence type="ECO:0000313" key="4">
    <source>
        <dbReference type="Proteomes" id="UP000714275"/>
    </source>
</evidence>
<gene>
    <name evidence="3" type="ORF">EV702DRAFT_1113593</name>
</gene>
<dbReference type="OrthoDB" id="10267127at2759"/>
<dbReference type="GO" id="GO:0000298">
    <property type="term" value="F:endopolyphosphatase activity"/>
    <property type="evidence" value="ECO:0007669"/>
    <property type="project" value="TreeGrafter"/>
</dbReference>
<feature type="transmembrane region" description="Helical" evidence="1">
    <location>
        <begin position="32"/>
        <end position="53"/>
    </location>
</feature>
<dbReference type="PANTHER" id="PTHR42850:SF4">
    <property type="entry name" value="ZINC-DEPENDENT ENDOPOLYPHOSPHATASE"/>
    <property type="match status" value="1"/>
</dbReference>
<evidence type="ECO:0000259" key="2">
    <source>
        <dbReference type="Pfam" id="PF00149"/>
    </source>
</evidence>
<keyword evidence="1" id="KW-1133">Transmembrane helix</keyword>
<dbReference type="Proteomes" id="UP000714275">
    <property type="component" value="Unassembled WGS sequence"/>
</dbReference>
<feature type="domain" description="Calcineurin-like phosphoesterase" evidence="2">
    <location>
        <begin position="93"/>
        <end position="203"/>
    </location>
</feature>
<dbReference type="EMBL" id="JABBWD010000030">
    <property type="protein sequence ID" value="KAG1775906.1"/>
    <property type="molecule type" value="Genomic_DNA"/>
</dbReference>
<evidence type="ECO:0000313" key="3">
    <source>
        <dbReference type="EMBL" id="KAG1775906.1"/>
    </source>
</evidence>
<proteinExistence type="predicted"/>
<evidence type="ECO:0000256" key="1">
    <source>
        <dbReference type="SAM" id="Phobius"/>
    </source>
</evidence>
<dbReference type="GO" id="GO:0006798">
    <property type="term" value="P:polyphosphate catabolic process"/>
    <property type="evidence" value="ECO:0007669"/>
    <property type="project" value="TreeGrafter"/>
</dbReference>
<dbReference type="Gene3D" id="3.60.21.10">
    <property type="match status" value="1"/>
</dbReference>
<organism evidence="3 4">
    <name type="scientific">Suillus placidus</name>
    <dbReference type="NCBI Taxonomy" id="48579"/>
    <lineage>
        <taxon>Eukaryota</taxon>
        <taxon>Fungi</taxon>
        <taxon>Dikarya</taxon>
        <taxon>Basidiomycota</taxon>
        <taxon>Agaricomycotina</taxon>
        <taxon>Agaricomycetes</taxon>
        <taxon>Agaricomycetidae</taxon>
        <taxon>Boletales</taxon>
        <taxon>Suillineae</taxon>
        <taxon>Suillaceae</taxon>
        <taxon>Suillus</taxon>
    </lineage>
</organism>
<dbReference type="InterPro" id="IPR050126">
    <property type="entry name" value="Ap4A_hydrolase"/>
</dbReference>
<comment type="caution">
    <text evidence="3">The sequence shown here is derived from an EMBL/GenBank/DDBJ whole genome shotgun (WGS) entry which is preliminary data.</text>
</comment>
<dbReference type="Pfam" id="PF00149">
    <property type="entry name" value="Metallophos"/>
    <property type="match status" value="1"/>
</dbReference>
<reference evidence="3" key="1">
    <citation type="journal article" date="2020" name="New Phytol.">
        <title>Comparative genomics reveals dynamic genome evolution in host specialist ectomycorrhizal fungi.</title>
        <authorList>
            <person name="Lofgren L.A."/>
            <person name="Nguyen N.H."/>
            <person name="Vilgalys R."/>
            <person name="Ruytinx J."/>
            <person name="Liao H.L."/>
            <person name="Branco S."/>
            <person name="Kuo A."/>
            <person name="LaButti K."/>
            <person name="Lipzen A."/>
            <person name="Andreopoulos W."/>
            <person name="Pangilinan J."/>
            <person name="Riley R."/>
            <person name="Hundley H."/>
            <person name="Na H."/>
            <person name="Barry K."/>
            <person name="Grigoriev I.V."/>
            <person name="Stajich J.E."/>
            <person name="Kennedy P.G."/>
        </authorList>
    </citation>
    <scope>NUCLEOTIDE SEQUENCE</scope>
    <source>
        <strain evidence="3">DOB743</strain>
    </source>
</reference>
<dbReference type="PANTHER" id="PTHR42850">
    <property type="entry name" value="METALLOPHOSPHOESTERASE"/>
    <property type="match status" value="1"/>
</dbReference>
<dbReference type="AlphaFoldDB" id="A0A9P7D2C6"/>
<dbReference type="InterPro" id="IPR004843">
    <property type="entry name" value="Calcineurin-like_PHP"/>
</dbReference>
<keyword evidence="1" id="KW-0472">Membrane</keyword>
<dbReference type="GO" id="GO:0005737">
    <property type="term" value="C:cytoplasm"/>
    <property type="evidence" value="ECO:0007669"/>
    <property type="project" value="TreeGrafter"/>
</dbReference>
<sequence length="486" mass="55081">MTRKCSQLWQNLINIFSFTSLVAAMARRDVNYGFTLGIVVVILILWTTIASDLRNRVSFWMSSSSKFPDFSHYENFTHTLSNEQFPTNDKDRRIIVIGDLHGMNKSLTALLNRISYDTHKDILIHLGDLTTKGPVEDSLAVLSFMESNKILGVRGNKDQEVLEWRAWMDWIVSQPGGREWLKEVDKHWSDYELALEKGDMSAFDLWPSLMKKKGWGNKVPKGWKPLGDHYQVARAMSRSQYNYLRSLPLVLYAPSGHAFFVHAGLLAADPSRRPTHLKQPLSHWPSIKQRKHDIPAIRKAQELALLSEIPQNQDPWVVQNMRSVRRNGKPTRSSDEGIPFSDLWNQIMNKCSGFHTFDTRFSSVTRLTGYQGSQLAHLPCYPSTVVYGHAAGRGLDVKRWSVGLDTGCVYGRRLSALVLDVRSFSSGASEDHTLDFPSEATGRFHAEPLFPGAATHHTFDFLPSATDSRIKFDHAGEARIISVECH</sequence>
<name>A0A9P7D2C6_9AGAM</name>
<accession>A0A9P7D2C6</accession>
<dbReference type="SUPFAM" id="SSF56300">
    <property type="entry name" value="Metallo-dependent phosphatases"/>
    <property type="match status" value="1"/>
</dbReference>
<dbReference type="GO" id="GO:0016791">
    <property type="term" value="F:phosphatase activity"/>
    <property type="evidence" value="ECO:0007669"/>
    <property type="project" value="TreeGrafter"/>
</dbReference>
<keyword evidence="4" id="KW-1185">Reference proteome</keyword>
<dbReference type="InterPro" id="IPR029052">
    <property type="entry name" value="Metallo-depent_PP-like"/>
</dbReference>